<dbReference type="PROSITE" id="PS01245">
    <property type="entry name" value="RIO1"/>
    <property type="match status" value="1"/>
</dbReference>
<evidence type="ECO:0000256" key="10">
    <source>
        <dbReference type="ARBA" id="ARBA00047899"/>
    </source>
</evidence>
<dbReference type="GO" id="GO:0004674">
    <property type="term" value="F:protein serine/threonine kinase activity"/>
    <property type="evidence" value="ECO:0007669"/>
    <property type="project" value="UniProtKB-KW"/>
</dbReference>
<dbReference type="Gene3D" id="1.10.510.10">
    <property type="entry name" value="Transferase(Phosphotransferase) domain 1"/>
    <property type="match status" value="1"/>
</dbReference>
<dbReference type="InterPro" id="IPR000687">
    <property type="entry name" value="RIO_kinase"/>
</dbReference>
<dbReference type="EC" id="2.7.11.1" evidence="2"/>
<keyword evidence="9" id="KW-0460">Magnesium</keyword>
<dbReference type="Proteomes" id="UP000010824">
    <property type="component" value="Chromosome"/>
</dbReference>
<dbReference type="GO" id="GO:0046872">
    <property type="term" value="F:metal ion binding"/>
    <property type="evidence" value="ECO:0007669"/>
    <property type="project" value="UniProtKB-KW"/>
</dbReference>
<comment type="catalytic activity">
    <reaction evidence="11">
        <text>L-seryl-[protein] + ATP = O-phospho-L-seryl-[protein] + ADP + H(+)</text>
        <dbReference type="Rhea" id="RHEA:17989"/>
        <dbReference type="Rhea" id="RHEA-COMP:9863"/>
        <dbReference type="Rhea" id="RHEA-COMP:11604"/>
        <dbReference type="ChEBI" id="CHEBI:15378"/>
        <dbReference type="ChEBI" id="CHEBI:29999"/>
        <dbReference type="ChEBI" id="CHEBI:30616"/>
        <dbReference type="ChEBI" id="CHEBI:83421"/>
        <dbReference type="ChEBI" id="CHEBI:456216"/>
        <dbReference type="EC" id="2.7.11.1"/>
    </reaction>
</comment>
<accession>L0HBT6</accession>
<comment type="catalytic activity">
    <reaction evidence="10">
        <text>L-threonyl-[protein] + ATP = O-phospho-L-threonyl-[protein] + ADP + H(+)</text>
        <dbReference type="Rhea" id="RHEA:46608"/>
        <dbReference type="Rhea" id="RHEA-COMP:11060"/>
        <dbReference type="Rhea" id="RHEA-COMP:11605"/>
        <dbReference type="ChEBI" id="CHEBI:15378"/>
        <dbReference type="ChEBI" id="CHEBI:30013"/>
        <dbReference type="ChEBI" id="CHEBI:30616"/>
        <dbReference type="ChEBI" id="CHEBI:61977"/>
        <dbReference type="ChEBI" id="CHEBI:456216"/>
        <dbReference type="EC" id="2.7.11.1"/>
    </reaction>
</comment>
<evidence type="ECO:0000256" key="8">
    <source>
        <dbReference type="ARBA" id="ARBA00022840"/>
    </source>
</evidence>
<keyword evidence="5" id="KW-0479">Metal-binding</keyword>
<dbReference type="GO" id="GO:0005524">
    <property type="term" value="F:ATP binding"/>
    <property type="evidence" value="ECO:0007669"/>
    <property type="project" value="UniProtKB-KW"/>
</dbReference>
<dbReference type="InParanoid" id="L0HBT6"/>
<reference evidence="14" key="1">
    <citation type="submission" date="2011-12" db="EMBL/GenBank/DDBJ databases">
        <title>Complete sequence of Methanoregula formicicum SMSP.</title>
        <authorList>
            <person name="Lucas S."/>
            <person name="Han J."/>
            <person name="Lapidus A."/>
            <person name="Cheng J.-F."/>
            <person name="Goodwin L."/>
            <person name="Pitluck S."/>
            <person name="Peters L."/>
            <person name="Ovchinnikova G."/>
            <person name="Teshima H."/>
            <person name="Detter J.C."/>
            <person name="Han C."/>
            <person name="Tapia R."/>
            <person name="Land M."/>
            <person name="Hauser L."/>
            <person name="Kyrpides N."/>
            <person name="Ivanova N."/>
            <person name="Pagani I."/>
            <person name="Imachi H."/>
            <person name="Tamaki H."/>
            <person name="Sekiguchi Y."/>
            <person name="Kamagata Y."/>
            <person name="Cadillo-Quiroz H."/>
            <person name="Zinder S."/>
            <person name="Liu W.-T."/>
            <person name="Woyke T."/>
        </authorList>
    </citation>
    <scope>NUCLEOTIDE SEQUENCE [LARGE SCALE GENOMIC DNA]</scope>
    <source>
        <strain evidence="14">DSM 22288 / NBRC 105244 / SMSP</strain>
    </source>
</reference>
<name>L0HBT6_METFS</name>
<reference evidence="13 14" key="2">
    <citation type="journal article" date="2014" name="Genome Announc.">
        <title>Complete Genome Sequence of Methanoregula formicica SMSPT, a Mesophilic Hydrogenotrophic Methanogen Isolated from a Methanogenic Upflow Anaerobic Sludge Blanket Reactor.</title>
        <authorList>
            <person name="Yamamoto K."/>
            <person name="Tamaki H."/>
            <person name="Cadillo-Quiroz H."/>
            <person name="Imachi H."/>
            <person name="Kyrpides N."/>
            <person name="Woyke T."/>
            <person name="Goodwin L."/>
            <person name="Zinder S.H."/>
            <person name="Kamagata Y."/>
            <person name="Liu W.T."/>
        </authorList>
    </citation>
    <scope>NUCLEOTIDE SEQUENCE [LARGE SCALE GENOMIC DNA]</scope>
    <source>
        <strain evidence="14">DSM 22288 / NBRC 105244 / SMSP</strain>
    </source>
</reference>
<protein>
    <recommendedName>
        <fullName evidence="2">non-specific serine/threonine protein kinase</fullName>
        <ecNumber evidence="2">2.7.11.1</ecNumber>
    </recommendedName>
</protein>
<evidence type="ECO:0000256" key="9">
    <source>
        <dbReference type="ARBA" id="ARBA00022842"/>
    </source>
</evidence>
<organism evidence="13 14">
    <name type="scientific">Methanoregula formicica (strain DSM 22288 / NBRC 105244 / SMSP)</name>
    <dbReference type="NCBI Taxonomy" id="593750"/>
    <lineage>
        <taxon>Archaea</taxon>
        <taxon>Methanobacteriati</taxon>
        <taxon>Methanobacteriota</taxon>
        <taxon>Stenosarchaea group</taxon>
        <taxon>Methanomicrobia</taxon>
        <taxon>Methanomicrobiales</taxon>
        <taxon>Methanoregulaceae</taxon>
        <taxon>Methanoregula</taxon>
    </lineage>
</organism>
<evidence type="ECO:0000256" key="4">
    <source>
        <dbReference type="ARBA" id="ARBA00022679"/>
    </source>
</evidence>
<evidence type="ECO:0000313" key="13">
    <source>
        <dbReference type="EMBL" id="AGB01266.1"/>
    </source>
</evidence>
<dbReference type="InterPro" id="IPR018935">
    <property type="entry name" value="RIO_kinase_CS"/>
</dbReference>
<dbReference type="SMART" id="SM00090">
    <property type="entry name" value="RIO"/>
    <property type="match status" value="1"/>
</dbReference>
<dbReference type="STRING" id="593750.Metfor_0184"/>
<evidence type="ECO:0000259" key="12">
    <source>
        <dbReference type="SMART" id="SM00090"/>
    </source>
</evidence>
<sequence length="274" mass="31946">MNCRINEYRWHRVKRETNIDKRLERFDQKLEEMGVRIKDANDLKVRDDVFDEITLLSLYKLVHKKWLSVLGGSISTGKEANVFYGERDGVPIAIKIYRIRTANFTTMSSYIVGDRRFSHVKKAKKELIFAWTRKEFSNLARAREAGVAVPEPFVWDRNILIMSFMGDGETPWPQIRNADLPDPADAYARIIRDIDILYNKAELVHADLSEFNILYGDQPYLIDMGQSVTRDHPRALPFLMRDIKNINRFFKNRCETQDEVEIFNAVTGLNVAEP</sequence>
<dbReference type="FunCoup" id="L0HBT6">
    <property type="interactions" value="12"/>
</dbReference>
<keyword evidence="6" id="KW-0547">Nucleotide-binding</keyword>
<keyword evidence="7 13" id="KW-0418">Kinase</keyword>
<dbReference type="InterPro" id="IPR018934">
    <property type="entry name" value="RIO_dom"/>
</dbReference>
<evidence type="ECO:0000256" key="6">
    <source>
        <dbReference type="ARBA" id="ARBA00022741"/>
    </source>
</evidence>
<dbReference type="KEGG" id="mfo:Metfor_0184"/>
<keyword evidence="8" id="KW-0067">ATP-binding</keyword>
<comment type="similarity">
    <text evidence="1">Belongs to the protein kinase superfamily. RIO-type Ser/Thr kinase family.</text>
</comment>
<dbReference type="AlphaFoldDB" id="L0HBT6"/>
<dbReference type="InterPro" id="IPR011009">
    <property type="entry name" value="Kinase-like_dom_sf"/>
</dbReference>
<evidence type="ECO:0000313" key="14">
    <source>
        <dbReference type="Proteomes" id="UP000010824"/>
    </source>
</evidence>
<keyword evidence="14" id="KW-1185">Reference proteome</keyword>
<evidence type="ECO:0000256" key="5">
    <source>
        <dbReference type="ARBA" id="ARBA00022723"/>
    </source>
</evidence>
<feature type="domain" description="RIO kinase" evidence="12">
    <location>
        <begin position="39"/>
        <end position="268"/>
    </location>
</feature>
<gene>
    <name evidence="13" type="ordered locus">Metfor_0184</name>
</gene>
<evidence type="ECO:0000256" key="1">
    <source>
        <dbReference type="ARBA" id="ARBA00009196"/>
    </source>
</evidence>
<evidence type="ECO:0000256" key="11">
    <source>
        <dbReference type="ARBA" id="ARBA00048679"/>
    </source>
</evidence>
<dbReference type="eggNOG" id="arCOG01180">
    <property type="taxonomic scope" value="Archaea"/>
</dbReference>
<proteinExistence type="inferred from homology"/>
<dbReference type="InterPro" id="IPR051272">
    <property type="entry name" value="RIO-type_Ser/Thr_kinase"/>
</dbReference>
<evidence type="ECO:0000256" key="3">
    <source>
        <dbReference type="ARBA" id="ARBA00022527"/>
    </source>
</evidence>
<evidence type="ECO:0000256" key="2">
    <source>
        <dbReference type="ARBA" id="ARBA00012513"/>
    </source>
</evidence>
<dbReference type="Pfam" id="PF01163">
    <property type="entry name" value="RIO1"/>
    <property type="match status" value="1"/>
</dbReference>
<dbReference type="CDD" id="cd05145">
    <property type="entry name" value="RIO1_like"/>
    <property type="match status" value="1"/>
</dbReference>
<evidence type="ECO:0000256" key="7">
    <source>
        <dbReference type="ARBA" id="ARBA00022777"/>
    </source>
</evidence>
<dbReference type="HOGENOM" id="CLU_018693_3_3_2"/>
<keyword evidence="3 13" id="KW-0723">Serine/threonine-protein kinase</keyword>
<dbReference type="PANTHER" id="PTHR45723">
    <property type="entry name" value="SERINE/THREONINE-PROTEIN KINASE RIO1"/>
    <property type="match status" value="1"/>
</dbReference>
<dbReference type="EMBL" id="CP003167">
    <property type="protein sequence ID" value="AGB01266.1"/>
    <property type="molecule type" value="Genomic_DNA"/>
</dbReference>
<keyword evidence="4" id="KW-0808">Transferase</keyword>
<dbReference type="GeneID" id="14308857"/>
<dbReference type="SUPFAM" id="SSF56112">
    <property type="entry name" value="Protein kinase-like (PK-like)"/>
    <property type="match status" value="1"/>
</dbReference>
<dbReference type="Gene3D" id="3.30.200.20">
    <property type="entry name" value="Phosphorylase Kinase, domain 1"/>
    <property type="match status" value="1"/>
</dbReference>
<dbReference type="RefSeq" id="WP_015284230.1">
    <property type="nucleotide sequence ID" value="NC_019943.1"/>
</dbReference>